<dbReference type="PROSITE" id="PS00070">
    <property type="entry name" value="ALDEHYDE_DEHYDR_CYS"/>
    <property type="match status" value="1"/>
</dbReference>
<organism evidence="9 10">
    <name type="scientific">Rugamonas rubra</name>
    <dbReference type="NCBI Taxonomy" id="758825"/>
    <lineage>
        <taxon>Bacteria</taxon>
        <taxon>Pseudomonadati</taxon>
        <taxon>Pseudomonadota</taxon>
        <taxon>Betaproteobacteria</taxon>
        <taxon>Burkholderiales</taxon>
        <taxon>Oxalobacteraceae</taxon>
        <taxon>Telluria group</taxon>
        <taxon>Rugamonas</taxon>
    </lineage>
</organism>
<dbReference type="InterPro" id="IPR012394">
    <property type="entry name" value="Aldehyde_DH_NAD(P)"/>
</dbReference>
<dbReference type="GO" id="GO:0006081">
    <property type="term" value="P:aldehyde metabolic process"/>
    <property type="evidence" value="ECO:0007669"/>
    <property type="project" value="InterPro"/>
</dbReference>
<evidence type="ECO:0000256" key="2">
    <source>
        <dbReference type="ARBA" id="ARBA00023002"/>
    </source>
</evidence>
<feature type="active site" evidence="5 6">
    <location>
        <position position="230"/>
    </location>
</feature>
<dbReference type="PIRSF" id="PIRSF036492">
    <property type="entry name" value="ALDH"/>
    <property type="match status" value="1"/>
</dbReference>
<dbReference type="Gene3D" id="3.40.309.10">
    <property type="entry name" value="Aldehyde Dehydrogenase, Chain A, domain 2"/>
    <property type="match status" value="1"/>
</dbReference>
<evidence type="ECO:0000256" key="6">
    <source>
        <dbReference type="PROSITE-ProRule" id="PRU10007"/>
    </source>
</evidence>
<keyword evidence="2 4" id="KW-0560">Oxidoreductase</keyword>
<evidence type="ECO:0000256" key="5">
    <source>
        <dbReference type="PIRSR" id="PIRSR036492-1"/>
    </source>
</evidence>
<dbReference type="FunFam" id="3.40.309.10:FF:000003">
    <property type="entry name" value="Aldehyde dehydrogenase"/>
    <property type="match status" value="1"/>
</dbReference>
<dbReference type="PANTHER" id="PTHR43570:SF20">
    <property type="entry name" value="ALDEHYDE DEHYDROGENASE ALDX-RELATED"/>
    <property type="match status" value="1"/>
</dbReference>
<evidence type="ECO:0000313" key="9">
    <source>
        <dbReference type="EMBL" id="SFM18827.1"/>
    </source>
</evidence>
<dbReference type="InterPro" id="IPR015590">
    <property type="entry name" value="Aldehyde_DH_dom"/>
</dbReference>
<evidence type="ECO:0000313" key="10">
    <source>
        <dbReference type="Proteomes" id="UP000199470"/>
    </source>
</evidence>
<dbReference type="Pfam" id="PF00171">
    <property type="entry name" value="Aldedh"/>
    <property type="match status" value="1"/>
</dbReference>
<dbReference type="OrthoDB" id="6187633at2"/>
<dbReference type="InterPro" id="IPR029510">
    <property type="entry name" value="Ald_DH_CS_GLU"/>
</dbReference>
<proteinExistence type="inferred from homology"/>
<sequence length="492" mass="53552">MNEQQQPVTALHPHSDGEADPRLIQQAFAAQRATALRWRGSSAAERIARIKRLRDAMMARREALYTAFAQDYHKPPAEVEATELLPVMEEIRQVLGALKRWMKPRRHWPTTTMLGTYASVQYQPRGRVLIVAPWNYPLSLCFGPLVSALAAGNTVIIKPSEMTPAVSAVLAEIIAAVFPPDEVALFQGSQPTSQALLELPFDHIFFTGSPNVGKLVMAAAARHLTSVTLELGGKSPTIVEQSANLGLAAETIMWGKFLNNGQTCVAPDHVYVHASVKEAFVAACNSVLAARYGASAAEQKRSPDLTRIVNGRHTQRVAGLLSDALAQGAVLRCGGEVDLQQCYIAPTLLDQIPTGAAIMQEEIFGPLLPIIAYESLDEVIATINAGPKPLALYVWSKRQAHIDQVLQQTSSGGACVNHCVAHFAHGNLPFGGVNNSGIGNAHGEYGFKTFSHERGVLRASPLMLIKLFFPPYTKNRNLLIRKIVDMLRLPML</sequence>
<evidence type="ECO:0000256" key="1">
    <source>
        <dbReference type="ARBA" id="ARBA00009986"/>
    </source>
</evidence>
<feature type="domain" description="Aldehyde dehydrogenase" evidence="8">
    <location>
        <begin position="18"/>
        <end position="452"/>
    </location>
</feature>
<dbReference type="FunFam" id="3.40.605.10:FF:000004">
    <property type="entry name" value="Aldehyde dehydrogenase"/>
    <property type="match status" value="1"/>
</dbReference>
<dbReference type="InterPro" id="IPR016161">
    <property type="entry name" value="Ald_DH/histidinol_DH"/>
</dbReference>
<dbReference type="GO" id="GO:0004029">
    <property type="term" value="F:aldehyde dehydrogenase (NAD+) activity"/>
    <property type="evidence" value="ECO:0007669"/>
    <property type="project" value="TreeGrafter"/>
</dbReference>
<dbReference type="InterPro" id="IPR016160">
    <property type="entry name" value="Ald_DH_CS_CYS"/>
</dbReference>
<dbReference type="SUPFAM" id="SSF53720">
    <property type="entry name" value="ALDH-like"/>
    <property type="match status" value="1"/>
</dbReference>
<keyword evidence="3" id="KW-0520">NAD</keyword>
<comment type="similarity">
    <text evidence="1 4 7">Belongs to the aldehyde dehydrogenase family.</text>
</comment>
<evidence type="ECO:0000256" key="7">
    <source>
        <dbReference type="RuleBase" id="RU003345"/>
    </source>
</evidence>
<dbReference type="GO" id="GO:0005737">
    <property type="term" value="C:cytoplasm"/>
    <property type="evidence" value="ECO:0007669"/>
    <property type="project" value="TreeGrafter"/>
</dbReference>
<dbReference type="RefSeq" id="WP_093388616.1">
    <property type="nucleotide sequence ID" value="NZ_FOTW01000014.1"/>
</dbReference>
<evidence type="ECO:0000256" key="3">
    <source>
        <dbReference type="ARBA" id="ARBA00023027"/>
    </source>
</evidence>
<name>A0A1I4NU61_9BURK</name>
<evidence type="ECO:0000259" key="8">
    <source>
        <dbReference type="Pfam" id="PF00171"/>
    </source>
</evidence>
<dbReference type="PROSITE" id="PS00687">
    <property type="entry name" value="ALDEHYDE_DEHYDR_GLU"/>
    <property type="match status" value="1"/>
</dbReference>
<dbReference type="CDD" id="cd07134">
    <property type="entry name" value="ALDH_AlkH-like"/>
    <property type="match status" value="1"/>
</dbReference>
<keyword evidence="10" id="KW-1185">Reference proteome</keyword>
<evidence type="ECO:0000256" key="4">
    <source>
        <dbReference type="PIRNR" id="PIRNR036492"/>
    </source>
</evidence>
<dbReference type="STRING" id="758825.SAMN02982985_03118"/>
<protein>
    <recommendedName>
        <fullName evidence="4">Aldehyde dehydrogenase</fullName>
    </recommendedName>
</protein>
<reference evidence="9 10" key="1">
    <citation type="submission" date="2016-10" db="EMBL/GenBank/DDBJ databases">
        <authorList>
            <person name="de Groot N.N."/>
        </authorList>
    </citation>
    <scope>NUCLEOTIDE SEQUENCE [LARGE SCALE GENOMIC DNA]</scope>
    <source>
        <strain evidence="9 10">ATCC 43154</strain>
    </source>
</reference>
<dbReference type="Gene3D" id="3.40.605.10">
    <property type="entry name" value="Aldehyde Dehydrogenase, Chain A, domain 1"/>
    <property type="match status" value="1"/>
</dbReference>
<dbReference type="InterPro" id="IPR016162">
    <property type="entry name" value="Ald_DH_N"/>
</dbReference>
<dbReference type="AlphaFoldDB" id="A0A1I4NU61"/>
<dbReference type="InterPro" id="IPR016163">
    <property type="entry name" value="Ald_DH_C"/>
</dbReference>
<dbReference type="PANTHER" id="PTHR43570">
    <property type="entry name" value="ALDEHYDE DEHYDROGENASE"/>
    <property type="match status" value="1"/>
</dbReference>
<feature type="active site" evidence="5">
    <location>
        <position position="264"/>
    </location>
</feature>
<dbReference type="EMBL" id="FOTW01000014">
    <property type="protein sequence ID" value="SFM18827.1"/>
    <property type="molecule type" value="Genomic_DNA"/>
</dbReference>
<accession>A0A1I4NU61</accession>
<gene>
    <name evidence="9" type="ORF">SAMN02982985_03118</name>
</gene>
<dbReference type="Proteomes" id="UP000199470">
    <property type="component" value="Unassembled WGS sequence"/>
</dbReference>